<dbReference type="Proteomes" id="UP001516400">
    <property type="component" value="Unassembled WGS sequence"/>
</dbReference>
<evidence type="ECO:0000313" key="1">
    <source>
        <dbReference type="EMBL" id="KAL3284988.1"/>
    </source>
</evidence>
<gene>
    <name evidence="1" type="ORF">HHI36_019117</name>
</gene>
<name>A0ABD2P294_9CUCU</name>
<evidence type="ECO:0000313" key="2">
    <source>
        <dbReference type="Proteomes" id="UP001516400"/>
    </source>
</evidence>
<dbReference type="AlphaFoldDB" id="A0ABD2P294"/>
<protein>
    <submittedName>
        <fullName evidence="1">Uncharacterized protein</fullName>
    </submittedName>
</protein>
<reference evidence="1 2" key="1">
    <citation type="journal article" date="2021" name="BMC Biol.">
        <title>Horizontally acquired antibacterial genes associated with adaptive radiation of ladybird beetles.</title>
        <authorList>
            <person name="Li H.S."/>
            <person name="Tang X.F."/>
            <person name="Huang Y.H."/>
            <person name="Xu Z.Y."/>
            <person name="Chen M.L."/>
            <person name="Du X.Y."/>
            <person name="Qiu B.Y."/>
            <person name="Chen P.T."/>
            <person name="Zhang W."/>
            <person name="Slipinski A."/>
            <person name="Escalona H.E."/>
            <person name="Waterhouse R.M."/>
            <person name="Zwick A."/>
            <person name="Pang H."/>
        </authorList>
    </citation>
    <scope>NUCLEOTIDE SEQUENCE [LARGE SCALE GENOMIC DNA]</scope>
    <source>
        <strain evidence="1">SYSU2018</strain>
    </source>
</reference>
<comment type="caution">
    <text evidence="1">The sequence shown here is derived from an EMBL/GenBank/DDBJ whole genome shotgun (WGS) entry which is preliminary data.</text>
</comment>
<sequence length="112" mass="12402">MYDGVLRLQNSLLVCAENSDDLQSKVDAACTLVGQFMIIMGLAIAVHRKNSGPMAGVLGCSIRGVMDQVSDTQLSEVDQWKHKELDYWLTQVLTGHGFCEAYRIKIREADSP</sequence>
<organism evidence="1 2">
    <name type="scientific">Cryptolaemus montrouzieri</name>
    <dbReference type="NCBI Taxonomy" id="559131"/>
    <lineage>
        <taxon>Eukaryota</taxon>
        <taxon>Metazoa</taxon>
        <taxon>Ecdysozoa</taxon>
        <taxon>Arthropoda</taxon>
        <taxon>Hexapoda</taxon>
        <taxon>Insecta</taxon>
        <taxon>Pterygota</taxon>
        <taxon>Neoptera</taxon>
        <taxon>Endopterygota</taxon>
        <taxon>Coleoptera</taxon>
        <taxon>Polyphaga</taxon>
        <taxon>Cucujiformia</taxon>
        <taxon>Coccinelloidea</taxon>
        <taxon>Coccinellidae</taxon>
        <taxon>Scymninae</taxon>
        <taxon>Scymnini</taxon>
        <taxon>Cryptolaemus</taxon>
    </lineage>
</organism>
<keyword evidence="2" id="KW-1185">Reference proteome</keyword>
<accession>A0ABD2P294</accession>
<proteinExistence type="predicted"/>
<dbReference type="EMBL" id="JABFTP020000165">
    <property type="protein sequence ID" value="KAL3284988.1"/>
    <property type="molecule type" value="Genomic_DNA"/>
</dbReference>